<feature type="transmembrane region" description="Helical" evidence="10">
    <location>
        <begin position="404"/>
        <end position="426"/>
    </location>
</feature>
<evidence type="ECO:0000259" key="11">
    <source>
        <dbReference type="PROSITE" id="PS50846"/>
    </source>
</evidence>
<dbReference type="SUPFAM" id="SSF56784">
    <property type="entry name" value="HAD-like"/>
    <property type="match status" value="1"/>
</dbReference>
<evidence type="ECO:0000256" key="5">
    <source>
        <dbReference type="ARBA" id="ARBA00022741"/>
    </source>
</evidence>
<evidence type="ECO:0000313" key="12">
    <source>
        <dbReference type="EMBL" id="MBM6704245.1"/>
    </source>
</evidence>
<dbReference type="PANTHER" id="PTHR43520:SF8">
    <property type="entry name" value="P-TYPE CU(+) TRANSPORTER"/>
    <property type="match status" value="1"/>
</dbReference>
<keyword evidence="4 10" id="KW-0479">Metal-binding</keyword>
<feature type="transmembrane region" description="Helical" evidence="10">
    <location>
        <begin position="251"/>
        <end position="270"/>
    </location>
</feature>
<evidence type="ECO:0000256" key="7">
    <source>
        <dbReference type="ARBA" id="ARBA00022967"/>
    </source>
</evidence>
<sequence length="909" mass="93801">MTDNQGNEQKEKISRDVAVPADAAKTCPIAKGGEKLHFDITGMSCAACSSRVEKVTNALEEVDTAVVNLLKNTMEVTLAAGVEKHAAAAAIVHAVEDAGYGASTPEVEVKSSSNSLGSSARGANASAAKASEDAALAVKRRLTVSLAFLVPLMYVSMGGMMELPMPGFLAGHENGFVCALLQLLLSLPPLFINRVFFTRGLKALWMRAPNMDSLIAVGAGASFLYGVWVILKMASLAGMGRIEEGLALTHSLYFEGAAMIVTLITVGKFLEARAKGKTAGAIEALMALAPKEAVILVDGKEKVVPREAVKALDKVVLRTGATIPVDGVVIEGSGTVDESAMTGESVPVPKAAGDTLTGATLVASGHFVMKATKVGDETALAAIIRLVDEATSSKAPVARLADKVSGIFVPVVIAIAVVTLIVWLALGADFEFALTNAIAVLVISCPCALGLATPTTIMVGTGAGAKRGILFKSAAALEALGTVNAAYLDKTGTVTTGKPVVTGIEPATDSLEMPLLFAAGALENPSEHPLARAVVDEIKKRKLPVIPVTDFEQFEGRGITAKMGDKTYFAGNARLAEELYAPIPDNLAIKAQRAADAGETPIVVGIAGTGSTEGTAGAPGEVLGLIRIADAIKPDSKDAVAALKSLGLEVTMLTGDNERTAREIAARAGIESVVAGVRPDGKAAEIEKAKAAGERVVMVGDGVNDAPALAAATVGAAIGAGTDVAIASADVVLMRSSVFDVAAAIELSRATMRNIKENLFWAFIYNAIGIPIAAGVFASQGLTLNPMIAAAAMSLSSFSVVTNALRLRFFKPKFAPAGTATLLGGSNTEQSTHKQKEIIMKEKIVMIDGMHCGNCTARVEKALSALPGVASVKADLEKKCATVACEEFVTDEMLVQTVNSLGFKAGEVR</sequence>
<dbReference type="PROSITE" id="PS50846">
    <property type="entry name" value="HMA_2"/>
    <property type="match status" value="2"/>
</dbReference>
<dbReference type="SUPFAM" id="SSF81665">
    <property type="entry name" value="Calcium ATPase, transmembrane domain M"/>
    <property type="match status" value="1"/>
</dbReference>
<dbReference type="PROSITE" id="PS01047">
    <property type="entry name" value="HMA_1"/>
    <property type="match status" value="1"/>
</dbReference>
<feature type="transmembrane region" description="Helical" evidence="10">
    <location>
        <begin position="432"/>
        <end position="452"/>
    </location>
</feature>
<feature type="transmembrane region" description="Helical" evidence="10">
    <location>
        <begin position="213"/>
        <end position="231"/>
    </location>
</feature>
<keyword evidence="8 10" id="KW-1133">Transmembrane helix</keyword>
<dbReference type="PRINTS" id="PR00943">
    <property type="entry name" value="CUATPASE"/>
</dbReference>
<dbReference type="Gene3D" id="3.30.70.100">
    <property type="match status" value="2"/>
</dbReference>
<protein>
    <submittedName>
        <fullName evidence="12">Heavy metal translocating P-type ATPase</fullName>
    </submittedName>
</protein>
<dbReference type="InterPro" id="IPR023214">
    <property type="entry name" value="HAD_sf"/>
</dbReference>
<keyword evidence="9 10" id="KW-0472">Membrane</keyword>
<dbReference type="InterPro" id="IPR001757">
    <property type="entry name" value="P_typ_ATPase"/>
</dbReference>
<dbReference type="InterPro" id="IPR023298">
    <property type="entry name" value="ATPase_P-typ_TM_dom_sf"/>
</dbReference>
<name>A0ABS2DU52_9BURK</name>
<accession>A0ABS2DU52</accession>
<dbReference type="Pfam" id="PF00403">
    <property type="entry name" value="HMA"/>
    <property type="match status" value="2"/>
</dbReference>
<dbReference type="InterPro" id="IPR023299">
    <property type="entry name" value="ATPase_P-typ_cyto_dom_N"/>
</dbReference>
<keyword evidence="13" id="KW-1185">Reference proteome</keyword>
<dbReference type="NCBIfam" id="TIGR01525">
    <property type="entry name" value="ATPase-IB_hvy"/>
    <property type="match status" value="1"/>
</dbReference>
<evidence type="ECO:0000256" key="6">
    <source>
        <dbReference type="ARBA" id="ARBA00022840"/>
    </source>
</evidence>
<evidence type="ECO:0000256" key="2">
    <source>
        <dbReference type="ARBA" id="ARBA00006024"/>
    </source>
</evidence>
<dbReference type="PROSITE" id="PS00154">
    <property type="entry name" value="ATPASE_E1_E2"/>
    <property type="match status" value="1"/>
</dbReference>
<dbReference type="InterPro" id="IPR044492">
    <property type="entry name" value="P_typ_ATPase_HD_dom"/>
</dbReference>
<feature type="domain" description="HMA" evidence="11">
    <location>
        <begin position="841"/>
        <end position="906"/>
    </location>
</feature>
<feature type="transmembrane region" description="Helical" evidence="10">
    <location>
        <begin position="142"/>
        <end position="161"/>
    </location>
</feature>
<evidence type="ECO:0000256" key="4">
    <source>
        <dbReference type="ARBA" id="ARBA00022723"/>
    </source>
</evidence>
<dbReference type="InterPro" id="IPR036163">
    <property type="entry name" value="HMA_dom_sf"/>
</dbReference>
<dbReference type="SFLD" id="SFLDF00027">
    <property type="entry name" value="p-type_atpase"/>
    <property type="match status" value="1"/>
</dbReference>
<gene>
    <name evidence="12" type="ORF">H6A60_07080</name>
</gene>
<dbReference type="InterPro" id="IPR059000">
    <property type="entry name" value="ATPase_P-type_domA"/>
</dbReference>
<feature type="transmembrane region" description="Helical" evidence="10">
    <location>
        <begin position="759"/>
        <end position="778"/>
    </location>
</feature>
<evidence type="ECO:0000313" key="13">
    <source>
        <dbReference type="Proteomes" id="UP000715095"/>
    </source>
</evidence>
<dbReference type="CDD" id="cd00371">
    <property type="entry name" value="HMA"/>
    <property type="match status" value="2"/>
</dbReference>
<dbReference type="InterPro" id="IPR036412">
    <property type="entry name" value="HAD-like_sf"/>
</dbReference>
<dbReference type="PANTHER" id="PTHR43520">
    <property type="entry name" value="ATP7, ISOFORM B"/>
    <property type="match status" value="1"/>
</dbReference>
<evidence type="ECO:0000256" key="9">
    <source>
        <dbReference type="ARBA" id="ARBA00023136"/>
    </source>
</evidence>
<feature type="domain" description="HMA" evidence="11">
    <location>
        <begin position="34"/>
        <end position="103"/>
    </location>
</feature>
<dbReference type="Gene3D" id="3.40.50.1000">
    <property type="entry name" value="HAD superfamily/HAD-like"/>
    <property type="match status" value="1"/>
</dbReference>
<dbReference type="InterPro" id="IPR018303">
    <property type="entry name" value="ATPase_P-typ_P_site"/>
</dbReference>
<dbReference type="NCBIfam" id="TIGR01511">
    <property type="entry name" value="ATPase-IB1_Cu"/>
    <property type="match status" value="1"/>
</dbReference>
<comment type="caution">
    <text evidence="12">The sequence shown here is derived from an EMBL/GenBank/DDBJ whole genome shotgun (WGS) entry which is preliminary data.</text>
</comment>
<dbReference type="SFLD" id="SFLDS00003">
    <property type="entry name" value="Haloacid_Dehalogenase"/>
    <property type="match status" value="1"/>
</dbReference>
<evidence type="ECO:0000256" key="8">
    <source>
        <dbReference type="ARBA" id="ARBA00022989"/>
    </source>
</evidence>
<dbReference type="Pfam" id="PF00702">
    <property type="entry name" value="Hydrolase"/>
    <property type="match status" value="1"/>
</dbReference>
<dbReference type="RefSeq" id="WP_205102754.1">
    <property type="nucleotide sequence ID" value="NZ_JACJJC010000009.1"/>
</dbReference>
<dbReference type="SUPFAM" id="SSF55008">
    <property type="entry name" value="HMA, heavy metal-associated domain"/>
    <property type="match status" value="2"/>
</dbReference>
<dbReference type="Proteomes" id="UP000715095">
    <property type="component" value="Unassembled WGS sequence"/>
</dbReference>
<evidence type="ECO:0000256" key="3">
    <source>
        <dbReference type="ARBA" id="ARBA00022692"/>
    </source>
</evidence>
<evidence type="ECO:0000256" key="10">
    <source>
        <dbReference type="RuleBase" id="RU362081"/>
    </source>
</evidence>
<keyword evidence="3 10" id="KW-0812">Transmembrane</keyword>
<dbReference type="PRINTS" id="PR00119">
    <property type="entry name" value="CATATPASE"/>
</dbReference>
<dbReference type="NCBIfam" id="TIGR01494">
    <property type="entry name" value="ATPase_P-type"/>
    <property type="match status" value="1"/>
</dbReference>
<reference evidence="12 13" key="1">
    <citation type="journal article" date="2021" name="Sci. Rep.">
        <title>The distribution of antibiotic resistance genes in chicken gut microbiota commensals.</title>
        <authorList>
            <person name="Juricova H."/>
            <person name="Matiasovicova J."/>
            <person name="Kubasova T."/>
            <person name="Cejkova D."/>
            <person name="Rychlik I."/>
        </authorList>
    </citation>
    <scope>NUCLEOTIDE SEQUENCE [LARGE SCALE GENOMIC DNA]</scope>
    <source>
        <strain evidence="12 13">An829</strain>
    </source>
</reference>
<feature type="transmembrane region" description="Helical" evidence="10">
    <location>
        <begin position="173"/>
        <end position="192"/>
    </location>
</feature>
<dbReference type="CDD" id="cd02094">
    <property type="entry name" value="P-type_ATPase_Cu-like"/>
    <property type="match status" value="1"/>
</dbReference>
<dbReference type="SUPFAM" id="SSF81653">
    <property type="entry name" value="Calcium ATPase, transduction domain A"/>
    <property type="match status" value="1"/>
</dbReference>
<comment type="subcellular location">
    <subcellularLocation>
        <location evidence="10">Cell membrane</location>
    </subcellularLocation>
    <subcellularLocation>
        <location evidence="1">Endomembrane system</location>
        <topology evidence="1">Multi-pass membrane protein</topology>
    </subcellularLocation>
</comment>
<dbReference type="InterPro" id="IPR027256">
    <property type="entry name" value="P-typ_ATPase_IB"/>
</dbReference>
<keyword evidence="6 10" id="KW-0067">ATP-binding</keyword>
<proteinExistence type="inferred from homology"/>
<dbReference type="Pfam" id="PF00122">
    <property type="entry name" value="E1-E2_ATPase"/>
    <property type="match status" value="1"/>
</dbReference>
<keyword evidence="10" id="KW-1003">Cell membrane</keyword>
<evidence type="ECO:0000256" key="1">
    <source>
        <dbReference type="ARBA" id="ARBA00004127"/>
    </source>
</evidence>
<feature type="transmembrane region" description="Helical" evidence="10">
    <location>
        <begin position="784"/>
        <end position="805"/>
    </location>
</feature>
<keyword evidence="5 10" id="KW-0547">Nucleotide-binding</keyword>
<dbReference type="EMBL" id="JACJJC010000009">
    <property type="protein sequence ID" value="MBM6704245.1"/>
    <property type="molecule type" value="Genomic_DNA"/>
</dbReference>
<dbReference type="SFLD" id="SFLDG00002">
    <property type="entry name" value="C1.7:_P-type_atpase_like"/>
    <property type="match status" value="1"/>
</dbReference>
<dbReference type="InterPro" id="IPR006121">
    <property type="entry name" value="HMA_dom"/>
</dbReference>
<dbReference type="InterPro" id="IPR017969">
    <property type="entry name" value="Heavy-metal-associated_CS"/>
</dbReference>
<dbReference type="Gene3D" id="3.40.1110.10">
    <property type="entry name" value="Calcium-transporting ATPase, cytoplasmic domain N"/>
    <property type="match status" value="1"/>
</dbReference>
<dbReference type="Gene3D" id="2.70.150.10">
    <property type="entry name" value="Calcium-transporting ATPase, cytoplasmic transduction domain A"/>
    <property type="match status" value="1"/>
</dbReference>
<keyword evidence="7" id="KW-1278">Translocase</keyword>
<comment type="similarity">
    <text evidence="2 10">Belongs to the cation transport ATPase (P-type) (TC 3.A.3) family. Type IB subfamily.</text>
</comment>
<dbReference type="InterPro" id="IPR008250">
    <property type="entry name" value="ATPase_P-typ_transduc_dom_A_sf"/>
</dbReference>
<organism evidence="12 13">
    <name type="scientific">Sutterella massiliensis</name>
    <dbReference type="NCBI Taxonomy" id="1816689"/>
    <lineage>
        <taxon>Bacteria</taxon>
        <taxon>Pseudomonadati</taxon>
        <taxon>Pseudomonadota</taxon>
        <taxon>Betaproteobacteria</taxon>
        <taxon>Burkholderiales</taxon>
        <taxon>Sutterellaceae</taxon>
        <taxon>Sutterella</taxon>
    </lineage>
</organism>